<feature type="region of interest" description="Disordered" evidence="1">
    <location>
        <begin position="1"/>
        <end position="46"/>
    </location>
</feature>
<name>A0A7V8NPR2_9BACT</name>
<accession>A0A7V8NPR2</accession>
<evidence type="ECO:0000313" key="3">
    <source>
        <dbReference type="Proteomes" id="UP000567293"/>
    </source>
</evidence>
<feature type="compositionally biased region" description="Gly residues" evidence="1">
    <location>
        <begin position="10"/>
        <end position="21"/>
    </location>
</feature>
<evidence type="ECO:0000313" key="2">
    <source>
        <dbReference type="EMBL" id="MBA0085211.1"/>
    </source>
</evidence>
<evidence type="ECO:0000256" key="1">
    <source>
        <dbReference type="SAM" id="MobiDB-lite"/>
    </source>
</evidence>
<feature type="compositionally biased region" description="Basic residues" evidence="1">
    <location>
        <begin position="34"/>
        <end position="46"/>
    </location>
</feature>
<organism evidence="2 3">
    <name type="scientific">Candidatus Acidiferrum panamense</name>
    <dbReference type="NCBI Taxonomy" id="2741543"/>
    <lineage>
        <taxon>Bacteria</taxon>
        <taxon>Pseudomonadati</taxon>
        <taxon>Acidobacteriota</taxon>
        <taxon>Terriglobia</taxon>
        <taxon>Candidatus Acidiferrales</taxon>
        <taxon>Candidatus Acidiferrum</taxon>
    </lineage>
</organism>
<reference evidence="2" key="1">
    <citation type="submission" date="2020-06" db="EMBL/GenBank/DDBJ databases">
        <title>Legume-microbial interactions unlock mineral nutrients during tropical forest succession.</title>
        <authorList>
            <person name="Epihov D.Z."/>
        </authorList>
    </citation>
    <scope>NUCLEOTIDE SEQUENCE [LARGE SCALE GENOMIC DNA]</scope>
    <source>
        <strain evidence="2">Pan2503</strain>
    </source>
</reference>
<dbReference type="EMBL" id="JACDQQ010000912">
    <property type="protein sequence ID" value="MBA0085211.1"/>
    <property type="molecule type" value="Genomic_DNA"/>
</dbReference>
<dbReference type="Proteomes" id="UP000567293">
    <property type="component" value="Unassembled WGS sequence"/>
</dbReference>
<gene>
    <name evidence="2" type="ORF">HRJ53_09455</name>
</gene>
<protein>
    <submittedName>
        <fullName evidence="2">Uncharacterized protein</fullName>
    </submittedName>
</protein>
<keyword evidence="3" id="KW-1185">Reference proteome</keyword>
<proteinExistence type="predicted"/>
<comment type="caution">
    <text evidence="2">The sequence shown here is derived from an EMBL/GenBank/DDBJ whole genome shotgun (WGS) entry which is preliminary data.</text>
</comment>
<dbReference type="AlphaFoldDB" id="A0A7V8NPR2"/>
<sequence length="46" mass="4886">MKRGFAKVARGGGKGGKGDAAGIGHRTPAPHQLFHGHRRGGRRARR</sequence>